<keyword evidence="2" id="KW-1185">Reference proteome</keyword>
<evidence type="ECO:0000313" key="1">
    <source>
        <dbReference type="EMBL" id="CAB3977629.1"/>
    </source>
</evidence>
<dbReference type="InterPro" id="IPR011042">
    <property type="entry name" value="6-blade_b-propeller_TolB-like"/>
</dbReference>
<sequence>MEDLVESDVTPLIEHLLVKVIPVCPDGMSRSQAITSVCNGPVNCNTVHGIAMNNDGKIYFTDGESRKLAEILNNEVTVIAGCESDGSNSSSCALFSQPTTLCVKENTLYVADTLVIAIQTVTPCEEMCKSLKEFNALYQVFGVHLKKKKAEWYLLEEPIPPLERLYDFCTSWIEDVQQCMRKECVTQGPEGTVSRKSVHSLELMILSLKRIQESSTNCLWISLLHC</sequence>
<accession>A0A7D9D638</accession>
<dbReference type="EMBL" id="CACRXK020000058">
    <property type="protein sequence ID" value="CAB3977629.1"/>
    <property type="molecule type" value="Genomic_DNA"/>
</dbReference>
<dbReference type="AlphaFoldDB" id="A0A7D9D638"/>
<gene>
    <name evidence="1" type="ORF">PACLA_8A021258</name>
</gene>
<name>A0A7D9D638_PARCT</name>
<dbReference type="Gene3D" id="2.120.10.30">
    <property type="entry name" value="TolB, C-terminal domain"/>
    <property type="match status" value="1"/>
</dbReference>
<protein>
    <submittedName>
        <fullName evidence="1">Uncharacterized protein</fullName>
    </submittedName>
</protein>
<reference evidence="1" key="1">
    <citation type="submission" date="2020-04" db="EMBL/GenBank/DDBJ databases">
        <authorList>
            <person name="Alioto T."/>
            <person name="Alioto T."/>
            <person name="Gomez Garrido J."/>
        </authorList>
    </citation>
    <scope>NUCLEOTIDE SEQUENCE</scope>
    <source>
        <strain evidence="1">A484AB</strain>
    </source>
</reference>
<proteinExistence type="predicted"/>
<dbReference type="SUPFAM" id="SSF63829">
    <property type="entry name" value="Calcium-dependent phosphotriesterase"/>
    <property type="match status" value="1"/>
</dbReference>
<dbReference type="Proteomes" id="UP001152795">
    <property type="component" value="Unassembled WGS sequence"/>
</dbReference>
<evidence type="ECO:0000313" key="2">
    <source>
        <dbReference type="Proteomes" id="UP001152795"/>
    </source>
</evidence>
<organism evidence="1 2">
    <name type="scientific">Paramuricea clavata</name>
    <name type="common">Red gorgonian</name>
    <name type="synonym">Violescent sea-whip</name>
    <dbReference type="NCBI Taxonomy" id="317549"/>
    <lineage>
        <taxon>Eukaryota</taxon>
        <taxon>Metazoa</taxon>
        <taxon>Cnidaria</taxon>
        <taxon>Anthozoa</taxon>
        <taxon>Octocorallia</taxon>
        <taxon>Malacalcyonacea</taxon>
        <taxon>Plexauridae</taxon>
        <taxon>Paramuricea</taxon>
    </lineage>
</organism>
<comment type="caution">
    <text evidence="1">The sequence shown here is derived from an EMBL/GenBank/DDBJ whole genome shotgun (WGS) entry which is preliminary data.</text>
</comment>